<sequence>MTRTALAALLLTLTLSGAQAQMNHGNHGTPGQSAPASGSDLSRLEGKAFDRTFLSMMVAHHQGAVDMAQAALKRARDPQVRRWAQAVIQEQQREIAQMNAWLRALGGADRAAQASMGREMASMTADIRNDQNAERAFVLGMLPHHASALEMASLALQRSSDARVLELSRDIIRAQADEMYAYRQWLLKRR</sequence>
<feature type="chain" id="PRO_5032971733" evidence="2">
    <location>
        <begin position="21"/>
        <end position="190"/>
    </location>
</feature>
<gene>
    <name evidence="4" type="ORF">HNR42_001918</name>
</gene>
<feature type="region of interest" description="Disordered" evidence="1">
    <location>
        <begin position="21"/>
        <end position="41"/>
    </location>
</feature>
<dbReference type="PANTHER" id="PTHR36933">
    <property type="entry name" value="SLL0788 PROTEIN"/>
    <property type="match status" value="1"/>
</dbReference>
<name>A0A841I0I6_9DEIO</name>
<evidence type="ECO:0000259" key="3">
    <source>
        <dbReference type="Pfam" id="PF03713"/>
    </source>
</evidence>
<reference evidence="4 5" key="1">
    <citation type="submission" date="2020-08" db="EMBL/GenBank/DDBJ databases">
        <title>Genomic Encyclopedia of Type Strains, Phase IV (KMG-IV): sequencing the most valuable type-strain genomes for metagenomic binning, comparative biology and taxonomic classification.</title>
        <authorList>
            <person name="Goeker M."/>
        </authorList>
    </citation>
    <scope>NUCLEOTIDE SEQUENCE [LARGE SCALE GENOMIC DNA]</scope>
    <source>
        <strain evidence="4 5">DSM 21458</strain>
    </source>
</reference>
<evidence type="ECO:0000256" key="1">
    <source>
        <dbReference type="SAM" id="MobiDB-lite"/>
    </source>
</evidence>
<protein>
    <submittedName>
        <fullName evidence="4">Uncharacterized protein (DUF305 family)</fullName>
    </submittedName>
</protein>
<feature type="signal peptide" evidence="2">
    <location>
        <begin position="1"/>
        <end position="20"/>
    </location>
</feature>
<feature type="domain" description="DUF305" evidence="3">
    <location>
        <begin position="135"/>
        <end position="187"/>
    </location>
</feature>
<organism evidence="4 5">
    <name type="scientific">Deinobacterium chartae</name>
    <dbReference type="NCBI Taxonomy" id="521158"/>
    <lineage>
        <taxon>Bacteria</taxon>
        <taxon>Thermotogati</taxon>
        <taxon>Deinococcota</taxon>
        <taxon>Deinococci</taxon>
        <taxon>Deinococcales</taxon>
        <taxon>Deinococcaceae</taxon>
        <taxon>Deinobacterium</taxon>
    </lineage>
</organism>
<dbReference type="AlphaFoldDB" id="A0A841I0I6"/>
<accession>A0A841I0I6</accession>
<dbReference type="InterPro" id="IPR005183">
    <property type="entry name" value="DUF305_CopM-like"/>
</dbReference>
<keyword evidence="5" id="KW-1185">Reference proteome</keyword>
<evidence type="ECO:0000256" key="2">
    <source>
        <dbReference type="SAM" id="SignalP"/>
    </source>
</evidence>
<dbReference type="Pfam" id="PF03713">
    <property type="entry name" value="DUF305"/>
    <property type="match status" value="2"/>
</dbReference>
<comment type="caution">
    <text evidence="4">The sequence shown here is derived from an EMBL/GenBank/DDBJ whole genome shotgun (WGS) entry which is preliminary data.</text>
</comment>
<keyword evidence="2" id="KW-0732">Signal</keyword>
<feature type="compositionally biased region" description="Polar residues" evidence="1">
    <location>
        <begin position="21"/>
        <end position="40"/>
    </location>
</feature>
<dbReference type="InterPro" id="IPR012347">
    <property type="entry name" value="Ferritin-like"/>
</dbReference>
<dbReference type="Gene3D" id="1.20.1260.10">
    <property type="match status" value="2"/>
</dbReference>
<evidence type="ECO:0000313" key="4">
    <source>
        <dbReference type="EMBL" id="MBB6098484.1"/>
    </source>
</evidence>
<proteinExistence type="predicted"/>
<dbReference type="EMBL" id="JACHHG010000006">
    <property type="protein sequence ID" value="MBB6098484.1"/>
    <property type="molecule type" value="Genomic_DNA"/>
</dbReference>
<evidence type="ECO:0000313" key="5">
    <source>
        <dbReference type="Proteomes" id="UP000569951"/>
    </source>
</evidence>
<feature type="domain" description="DUF305" evidence="3">
    <location>
        <begin position="19"/>
        <end position="102"/>
    </location>
</feature>
<dbReference type="PANTHER" id="PTHR36933:SF1">
    <property type="entry name" value="SLL0788 PROTEIN"/>
    <property type="match status" value="1"/>
</dbReference>
<dbReference type="RefSeq" id="WP_246351351.1">
    <property type="nucleotide sequence ID" value="NZ_JACHHG010000006.1"/>
</dbReference>
<dbReference type="Proteomes" id="UP000569951">
    <property type="component" value="Unassembled WGS sequence"/>
</dbReference>